<dbReference type="InterPro" id="IPR036915">
    <property type="entry name" value="Cyclin-like_sf"/>
</dbReference>
<dbReference type="Gene3D" id="1.10.472.10">
    <property type="entry name" value="Cyclin-like"/>
    <property type="match status" value="2"/>
</dbReference>
<feature type="compositionally biased region" description="Acidic residues" evidence="12">
    <location>
        <begin position="707"/>
        <end position="736"/>
    </location>
</feature>
<dbReference type="CDD" id="cd20553">
    <property type="entry name" value="CYCLIN_TFIIIB90_rpt1"/>
    <property type="match status" value="1"/>
</dbReference>
<keyword evidence="8" id="KW-0804">Transcription</keyword>
<feature type="domain" description="TFIIB-type" evidence="13">
    <location>
        <begin position="3"/>
        <end position="35"/>
    </location>
</feature>
<evidence type="ECO:0000256" key="9">
    <source>
        <dbReference type="ARBA" id="ARBA00023242"/>
    </source>
</evidence>
<evidence type="ECO:0000256" key="3">
    <source>
        <dbReference type="ARBA" id="ARBA00022723"/>
    </source>
</evidence>
<comment type="subcellular location">
    <subcellularLocation>
        <location evidence="1">Nucleus</location>
    </subcellularLocation>
</comment>
<dbReference type="Proteomes" id="UP000092583">
    <property type="component" value="Unassembled WGS sequence"/>
</dbReference>
<dbReference type="AlphaFoldDB" id="A0A1B9ILH7"/>
<feature type="compositionally biased region" description="Acidic residues" evidence="12">
    <location>
        <begin position="456"/>
        <end position="479"/>
    </location>
</feature>
<keyword evidence="4 11" id="KW-0863">Zinc-finger</keyword>
<dbReference type="FunFam" id="1.10.472.10:FF:000007">
    <property type="entry name" value="Transcription factor IIIB 90 kDa subunit"/>
    <property type="match status" value="1"/>
</dbReference>
<proteinExistence type="inferred from homology"/>
<dbReference type="GO" id="GO:0097550">
    <property type="term" value="C:transcription preinitiation complex"/>
    <property type="evidence" value="ECO:0007669"/>
    <property type="project" value="TreeGrafter"/>
</dbReference>
<dbReference type="GO" id="GO:0000995">
    <property type="term" value="F:RNA polymerase III general transcription initiation factor activity"/>
    <property type="evidence" value="ECO:0007669"/>
    <property type="project" value="TreeGrafter"/>
</dbReference>
<feature type="compositionally biased region" description="Gly residues" evidence="12">
    <location>
        <begin position="686"/>
        <end position="695"/>
    </location>
</feature>
<feature type="region of interest" description="Disordered" evidence="12">
    <location>
        <begin position="318"/>
        <end position="426"/>
    </location>
</feature>
<keyword evidence="15" id="KW-1185">Reference proteome</keyword>
<dbReference type="STRING" id="1331196.A0A1B9ILH7"/>
<evidence type="ECO:0000256" key="5">
    <source>
        <dbReference type="ARBA" id="ARBA00022833"/>
    </source>
</evidence>
<protein>
    <recommendedName>
        <fullName evidence="10">B-related factor 1</fullName>
    </recommendedName>
</protein>
<evidence type="ECO:0000256" key="8">
    <source>
        <dbReference type="ARBA" id="ARBA00023163"/>
    </source>
</evidence>
<feature type="compositionally biased region" description="Basic and acidic residues" evidence="12">
    <location>
        <begin position="410"/>
        <end position="426"/>
    </location>
</feature>
<dbReference type="EMBL" id="KV700091">
    <property type="protein sequence ID" value="OCF56357.1"/>
    <property type="molecule type" value="Genomic_DNA"/>
</dbReference>
<dbReference type="GO" id="GO:0017025">
    <property type="term" value="F:TBP-class protein binding"/>
    <property type="evidence" value="ECO:0007669"/>
    <property type="project" value="InterPro"/>
</dbReference>
<evidence type="ECO:0000256" key="2">
    <source>
        <dbReference type="ARBA" id="ARBA00010857"/>
    </source>
</evidence>
<dbReference type="PANTHER" id="PTHR11618:SF4">
    <property type="entry name" value="TRANSCRIPTION FACTOR IIIB 90 KDA SUBUNIT"/>
    <property type="match status" value="1"/>
</dbReference>
<evidence type="ECO:0000256" key="4">
    <source>
        <dbReference type="ARBA" id="ARBA00022771"/>
    </source>
</evidence>
<evidence type="ECO:0000256" key="10">
    <source>
        <dbReference type="ARBA" id="ARBA00031009"/>
    </source>
</evidence>
<dbReference type="Gene3D" id="2.20.25.10">
    <property type="match status" value="1"/>
</dbReference>
<keyword evidence="5" id="KW-0862">Zinc</keyword>
<evidence type="ECO:0000256" key="12">
    <source>
        <dbReference type="SAM" id="MobiDB-lite"/>
    </source>
</evidence>
<sequence length="736" mass="83794">MSTVKQCPYCKEDGNLQTDFSAGNVVCHTCGQIVEENILVSEVGFAEGSSGRIHIQGGFVAHNQTGFAGVRSGAKGIQNTEGIKQSGKSSAVKIDNVARQMHINNVISGKAKRFYSMAVDNKFNRGRRTEYVVASCLYLACRLSKDAHMLIDFSERLSINVYELGATYLKLRSILHLLEQMPEVDPAIYNLRFAHKLDFGPTVHLIATDASRLVRRFRADWMTQGRRPAGVCGACLIIAARMSNFLRTPDEVAQVVKVHPTTIKKRLLEFAQTEMAKKTVAEWRTLTDEDLDKMNESEKPPVVKKRELQQIKIERLKREQQESSELGSEVDELVNEDERPSKRFKGKGKQVDGDEDEDEDEEMRGMVTAAAHDVESQAEDAEDEERDDEEDEEDDNLEPISQADYVNELELARDNPEESRAERLREKSAFMRQVKNLQKNGNDQIDIYNELELDALIDYDKEEDEDDEDEDENKEEELGEPATQLRSITKEEQDAAAGGKTKKEDGRGEEFKEWENQDAVLDYLAKDVFKGEELLYQGKHMTDRIKMWIGSRDPKTLMEELSVVHQARLKREKLAKVKEIEFEDLDDEELEMSFRLDEDEKQARARIWLSSNGKWLEEEKVRQEERAIALRAKGIDPTKPKPKRKRAAPHKGPYNSSREAIQNFAKGKQFSSRINYDILRGLNNMGGVGGVGGPSSGPSGLMRMNDDKDDEYYEDDKGDEDDNRWDEEKGDEGGEW</sequence>
<dbReference type="CDD" id="cd20554">
    <property type="entry name" value="CYCLIN_TFIIIB90_rpt2"/>
    <property type="match status" value="1"/>
</dbReference>
<dbReference type="Gene3D" id="1.20.5.650">
    <property type="entry name" value="Single helix bin"/>
    <property type="match status" value="1"/>
</dbReference>
<dbReference type="SUPFAM" id="SSF57783">
    <property type="entry name" value="Zinc beta-ribbon"/>
    <property type="match status" value="1"/>
</dbReference>
<evidence type="ECO:0000256" key="11">
    <source>
        <dbReference type="PROSITE-ProRule" id="PRU00469"/>
    </source>
</evidence>
<dbReference type="InterPro" id="IPR000812">
    <property type="entry name" value="TFIIB"/>
</dbReference>
<feature type="compositionally biased region" description="Acidic residues" evidence="12">
    <location>
        <begin position="353"/>
        <end position="362"/>
    </location>
</feature>
<dbReference type="InterPro" id="IPR013763">
    <property type="entry name" value="Cyclin-like_dom"/>
</dbReference>
<dbReference type="GO" id="GO:0006384">
    <property type="term" value="P:transcription initiation at RNA polymerase III promoter"/>
    <property type="evidence" value="ECO:0007669"/>
    <property type="project" value="UniProtKB-ARBA"/>
</dbReference>
<feature type="compositionally biased region" description="Basic residues" evidence="12">
    <location>
        <begin position="640"/>
        <end position="649"/>
    </location>
</feature>
<gene>
    <name evidence="14" type="ORF">L486_06299</name>
</gene>
<keyword evidence="9" id="KW-0539">Nucleus</keyword>
<feature type="region of interest" description="Disordered" evidence="12">
    <location>
        <begin position="456"/>
        <end position="511"/>
    </location>
</feature>
<evidence type="ECO:0000256" key="6">
    <source>
        <dbReference type="ARBA" id="ARBA00023015"/>
    </source>
</evidence>
<dbReference type="SUPFAM" id="SSF47954">
    <property type="entry name" value="Cyclin-like"/>
    <property type="match status" value="2"/>
</dbReference>
<dbReference type="FunFam" id="1.10.472.10:FF:000002">
    <property type="entry name" value="Transcription factor IIIB 90 kDa subunit"/>
    <property type="match status" value="1"/>
</dbReference>
<reference evidence="14 15" key="1">
    <citation type="submission" date="2013-07" db="EMBL/GenBank/DDBJ databases">
        <title>The Genome Sequence of Kwoniella mangroviensis CBS10435.</title>
        <authorList>
            <consortium name="The Broad Institute Genome Sequencing Platform"/>
            <person name="Cuomo C."/>
            <person name="Litvintseva A."/>
            <person name="Chen Y."/>
            <person name="Heitman J."/>
            <person name="Sun S."/>
            <person name="Springer D."/>
            <person name="Dromer F."/>
            <person name="Young S.K."/>
            <person name="Zeng Q."/>
            <person name="Gargeya S."/>
            <person name="Fitzgerald M."/>
            <person name="Abouelleil A."/>
            <person name="Alvarado L."/>
            <person name="Berlin A.M."/>
            <person name="Chapman S.B."/>
            <person name="Dewar J."/>
            <person name="Goldberg J."/>
            <person name="Griggs A."/>
            <person name="Gujja S."/>
            <person name="Hansen M."/>
            <person name="Howarth C."/>
            <person name="Imamovic A."/>
            <person name="Larimer J."/>
            <person name="McCowan C."/>
            <person name="Murphy C."/>
            <person name="Pearson M."/>
            <person name="Priest M."/>
            <person name="Roberts A."/>
            <person name="Saif S."/>
            <person name="Shea T."/>
            <person name="Sykes S."/>
            <person name="Wortman J."/>
            <person name="Nusbaum C."/>
            <person name="Birren B."/>
        </authorList>
    </citation>
    <scope>NUCLEOTIDE SEQUENCE [LARGE SCALE GENOMIC DNA]</scope>
    <source>
        <strain evidence="14 15">CBS 10435</strain>
    </source>
</reference>
<keyword evidence="6" id="KW-0805">Transcription regulation</keyword>
<dbReference type="PRINTS" id="PR00685">
    <property type="entry name" value="TIFACTORIIB"/>
</dbReference>
<feature type="region of interest" description="Disordered" evidence="12">
    <location>
        <begin position="686"/>
        <end position="736"/>
    </location>
</feature>
<dbReference type="Pfam" id="PF07741">
    <property type="entry name" value="BRF1"/>
    <property type="match status" value="1"/>
</dbReference>
<evidence type="ECO:0000313" key="15">
    <source>
        <dbReference type="Proteomes" id="UP000092583"/>
    </source>
</evidence>
<keyword evidence="7" id="KW-0010">Activator</keyword>
<feature type="compositionally biased region" description="Acidic residues" evidence="12">
    <location>
        <begin position="376"/>
        <end position="397"/>
    </location>
</feature>
<dbReference type="PROSITE" id="PS51134">
    <property type="entry name" value="ZF_TFIIB"/>
    <property type="match status" value="1"/>
</dbReference>
<evidence type="ECO:0000256" key="7">
    <source>
        <dbReference type="ARBA" id="ARBA00023159"/>
    </source>
</evidence>
<evidence type="ECO:0000259" key="13">
    <source>
        <dbReference type="PROSITE" id="PS51134"/>
    </source>
</evidence>
<dbReference type="GO" id="GO:0000126">
    <property type="term" value="C:transcription factor TFIIIB complex"/>
    <property type="evidence" value="ECO:0007669"/>
    <property type="project" value="UniProtKB-ARBA"/>
</dbReference>
<dbReference type="GO" id="GO:0008270">
    <property type="term" value="F:zinc ion binding"/>
    <property type="evidence" value="ECO:0007669"/>
    <property type="project" value="UniProtKB-KW"/>
</dbReference>
<feature type="compositionally biased region" description="Basic and acidic residues" evidence="12">
    <location>
        <begin position="629"/>
        <end position="639"/>
    </location>
</feature>
<feature type="compositionally biased region" description="Basic and acidic residues" evidence="12">
    <location>
        <begin position="501"/>
        <end position="511"/>
    </location>
</feature>
<keyword evidence="3" id="KW-0479">Metal-binding</keyword>
<evidence type="ECO:0000313" key="14">
    <source>
        <dbReference type="EMBL" id="OCF56357.1"/>
    </source>
</evidence>
<dbReference type="GO" id="GO:0001006">
    <property type="term" value="F:RNA polymerase III type 3 promoter sequence-specific DNA binding"/>
    <property type="evidence" value="ECO:0007669"/>
    <property type="project" value="TreeGrafter"/>
</dbReference>
<feature type="region of interest" description="Disordered" evidence="12">
    <location>
        <begin position="629"/>
        <end position="666"/>
    </location>
</feature>
<dbReference type="InterPro" id="IPR013150">
    <property type="entry name" value="TFIIB_cyclin"/>
</dbReference>
<name>A0A1B9ILH7_9TREE</name>
<reference evidence="15" key="2">
    <citation type="submission" date="2013-12" db="EMBL/GenBank/DDBJ databases">
        <title>Evolution of pathogenesis and genome organization in the Tremellales.</title>
        <authorList>
            <person name="Cuomo C."/>
            <person name="Litvintseva A."/>
            <person name="Heitman J."/>
            <person name="Chen Y."/>
            <person name="Sun S."/>
            <person name="Springer D."/>
            <person name="Dromer F."/>
            <person name="Young S."/>
            <person name="Zeng Q."/>
            <person name="Chapman S."/>
            <person name="Gujja S."/>
            <person name="Saif S."/>
            <person name="Birren B."/>
        </authorList>
    </citation>
    <scope>NUCLEOTIDE SEQUENCE [LARGE SCALE GENOMIC DNA]</scope>
    <source>
        <strain evidence="15">CBS 10435</strain>
    </source>
</reference>
<dbReference type="GO" id="GO:0070897">
    <property type="term" value="P:transcription preinitiation complex assembly"/>
    <property type="evidence" value="ECO:0007669"/>
    <property type="project" value="InterPro"/>
</dbReference>
<comment type="similarity">
    <text evidence="2">Belongs to the TFIIB family.</text>
</comment>
<dbReference type="InterPro" id="IPR013137">
    <property type="entry name" value="Znf_TFIIB"/>
</dbReference>
<dbReference type="InterPro" id="IPR011665">
    <property type="entry name" value="BRF1_TBP-bd_dom"/>
</dbReference>
<accession>A0A1B9ILH7</accession>
<dbReference type="SMART" id="SM00385">
    <property type="entry name" value="CYCLIN"/>
    <property type="match status" value="2"/>
</dbReference>
<dbReference type="GO" id="GO:0005634">
    <property type="term" value="C:nucleus"/>
    <property type="evidence" value="ECO:0007669"/>
    <property type="project" value="UniProtKB-SubCell"/>
</dbReference>
<dbReference type="OrthoDB" id="511529at2759"/>
<evidence type="ECO:0000256" key="1">
    <source>
        <dbReference type="ARBA" id="ARBA00004123"/>
    </source>
</evidence>
<organism evidence="14 15">
    <name type="scientific">Kwoniella mangroviensis CBS 10435</name>
    <dbReference type="NCBI Taxonomy" id="1331196"/>
    <lineage>
        <taxon>Eukaryota</taxon>
        <taxon>Fungi</taxon>
        <taxon>Dikarya</taxon>
        <taxon>Basidiomycota</taxon>
        <taxon>Agaricomycotina</taxon>
        <taxon>Tremellomycetes</taxon>
        <taxon>Tremellales</taxon>
        <taxon>Cryptococcaceae</taxon>
        <taxon>Kwoniella</taxon>
    </lineage>
</organism>
<dbReference type="PANTHER" id="PTHR11618">
    <property type="entry name" value="TRANSCRIPTION INITIATION FACTOR IIB-RELATED"/>
    <property type="match status" value="1"/>
</dbReference>
<dbReference type="Pfam" id="PF00382">
    <property type="entry name" value="TFIIB"/>
    <property type="match status" value="2"/>
</dbReference>